<dbReference type="Gene3D" id="1.20.1720.10">
    <property type="entry name" value="Multidrug resistance protein D"/>
    <property type="match status" value="1"/>
</dbReference>
<feature type="transmembrane region" description="Helical" evidence="9">
    <location>
        <begin position="285"/>
        <end position="305"/>
    </location>
</feature>
<dbReference type="InterPro" id="IPR036259">
    <property type="entry name" value="MFS_trans_sf"/>
</dbReference>
<evidence type="ECO:0000259" key="10">
    <source>
        <dbReference type="PROSITE" id="PS50045"/>
    </source>
</evidence>
<feature type="transmembrane region" description="Helical" evidence="9">
    <location>
        <begin position="198"/>
        <end position="219"/>
    </location>
</feature>
<evidence type="ECO:0000256" key="4">
    <source>
        <dbReference type="ARBA" id="ARBA00022692"/>
    </source>
</evidence>
<evidence type="ECO:0000313" key="12">
    <source>
        <dbReference type="EMBL" id="KEH15665.1"/>
    </source>
</evidence>
<dbReference type="Gene3D" id="1.10.8.60">
    <property type="match status" value="1"/>
</dbReference>
<feature type="transmembrane region" description="Helical" evidence="9">
    <location>
        <begin position="421"/>
        <end position="443"/>
    </location>
</feature>
<dbReference type="GO" id="GO:0055085">
    <property type="term" value="P:transmembrane transport"/>
    <property type="evidence" value="ECO:0000318"/>
    <property type="project" value="GO_Central"/>
</dbReference>
<keyword evidence="2" id="KW-0813">Transport</keyword>
<evidence type="ECO:0000256" key="6">
    <source>
        <dbReference type="ARBA" id="ARBA00022840"/>
    </source>
</evidence>
<keyword evidence="7 9" id="KW-1133">Transmembrane helix</keyword>
<dbReference type="PROSITE" id="PS50850">
    <property type="entry name" value="MFS"/>
    <property type="match status" value="1"/>
</dbReference>
<dbReference type="PANTHER" id="PTHR42718:SF46">
    <property type="entry name" value="BLR6921 PROTEIN"/>
    <property type="match status" value="1"/>
</dbReference>
<dbReference type="InterPro" id="IPR025944">
    <property type="entry name" value="Sigma_54_int_dom_CS"/>
</dbReference>
<dbReference type="EMBL" id="KL403405">
    <property type="protein sequence ID" value="KEH15665.1"/>
    <property type="molecule type" value="Genomic_DNA"/>
</dbReference>
<dbReference type="Gene3D" id="1.20.1250.20">
    <property type="entry name" value="MFS general substrate transporter like domains"/>
    <property type="match status" value="1"/>
</dbReference>
<feature type="transmembrane region" description="Helical" evidence="9">
    <location>
        <begin position="551"/>
        <end position="569"/>
    </location>
</feature>
<keyword evidence="4 9" id="KW-0812">Transmembrane</keyword>
<dbReference type="InterPro" id="IPR058031">
    <property type="entry name" value="AAA_lid_NorR"/>
</dbReference>
<evidence type="ECO:0000256" key="1">
    <source>
        <dbReference type="ARBA" id="ARBA00004651"/>
    </source>
</evidence>
<feature type="transmembrane region" description="Helical" evidence="9">
    <location>
        <begin position="474"/>
        <end position="500"/>
    </location>
</feature>
<dbReference type="Proteomes" id="UP000002051">
    <property type="component" value="Unassembled WGS sequence"/>
</dbReference>
<keyword evidence="14" id="KW-1185">Reference proteome</keyword>
<dbReference type="PROSITE" id="PS00688">
    <property type="entry name" value="SIGMA54_INTERACT_3"/>
    <property type="match status" value="1"/>
</dbReference>
<keyword evidence="3" id="KW-1003">Cell membrane</keyword>
<accession>A0A072TQ10</accession>
<feature type="transmembrane region" description="Helical" evidence="9">
    <location>
        <begin position="225"/>
        <end position="244"/>
    </location>
</feature>
<feature type="domain" description="Major facilitator superfamily (MFS) profile" evidence="11">
    <location>
        <begin position="131"/>
        <end position="577"/>
    </location>
</feature>
<proteinExistence type="predicted"/>
<feature type="transmembrane region" description="Helical" evidence="9">
    <location>
        <begin position="317"/>
        <end position="339"/>
    </location>
</feature>
<feature type="transmembrane region" description="Helical" evidence="9">
    <location>
        <begin position="169"/>
        <end position="189"/>
    </location>
</feature>
<evidence type="ECO:0000313" key="14">
    <source>
        <dbReference type="Proteomes" id="UP000002051"/>
    </source>
</evidence>
<evidence type="ECO:0000313" key="13">
    <source>
        <dbReference type="EnsemblPlants" id="KEH15665"/>
    </source>
</evidence>
<dbReference type="GO" id="GO:0022857">
    <property type="term" value="F:transmembrane transporter activity"/>
    <property type="evidence" value="ECO:0000318"/>
    <property type="project" value="GO_Central"/>
</dbReference>
<evidence type="ECO:0000256" key="7">
    <source>
        <dbReference type="ARBA" id="ARBA00022989"/>
    </source>
</evidence>
<dbReference type="GO" id="GO:0005886">
    <property type="term" value="C:plasma membrane"/>
    <property type="evidence" value="ECO:0000318"/>
    <property type="project" value="GO_Central"/>
</dbReference>
<dbReference type="AlphaFoldDB" id="A0A072TQ10"/>
<keyword evidence="6" id="KW-0067">ATP-binding</keyword>
<feature type="transmembrane region" description="Helical" evidence="9">
    <location>
        <begin position="345"/>
        <end position="365"/>
    </location>
</feature>
<sequence>MSISTTLSSPACFDKISYIVSMRARQYTTLTVAALSKLCAYSWPGNIRELANVLHRGLIESNDGAILPEHLHIYPNLGGASERSTAASTQSPSALAETPSGLESLEAIRLELERLLTVPPTNLFNRVEALLVKTALQASGANQIDATVISTAIPKISTTLGVSVLDLKLAISVYLIGAAVSIPVSGWIADRFGTRTTFLWAMATFIGSSILCGSSSSFAQFVSARLLQGIGGSVMTLAAQMIVLKTIAKTDTVRILSYLSIPALIGPVLGPPIGGFIATFFSWRWIFLINVPIGLAGMAAAALWIKNIREERGLPFDWSGFCLVASGLVLTMFCTATLAQDFISVPLSLTIGGIGIAALFAYRTYARRTPRSLLHLALLRIPTFRIGVLGGAFARVGLGATPFLLPLMLQLGFGRTPFESGLLTCVPAAGSILLKTAAPFLLGRYGFRRALLWSIPLSSLSIALLGYLTPSTPFWIVVALLFAGGCARSLQFAGLNTLTYADIPATEVTHASSLATAVQQFSLNLGLSVGALFLAGSGWARDHRGTAAQDFLAAFIGVALVCLCALVLVRQLAPDAGSQLTDSRKSA</sequence>
<organism evidence="12 14">
    <name type="scientific">Medicago truncatula</name>
    <name type="common">Barrel medic</name>
    <name type="synonym">Medicago tribuloides</name>
    <dbReference type="NCBI Taxonomy" id="3880"/>
    <lineage>
        <taxon>Eukaryota</taxon>
        <taxon>Viridiplantae</taxon>
        <taxon>Streptophyta</taxon>
        <taxon>Embryophyta</taxon>
        <taxon>Tracheophyta</taxon>
        <taxon>Spermatophyta</taxon>
        <taxon>Magnoliopsida</taxon>
        <taxon>eudicotyledons</taxon>
        <taxon>Gunneridae</taxon>
        <taxon>Pentapetalae</taxon>
        <taxon>rosids</taxon>
        <taxon>fabids</taxon>
        <taxon>Fabales</taxon>
        <taxon>Fabaceae</taxon>
        <taxon>Papilionoideae</taxon>
        <taxon>50 kb inversion clade</taxon>
        <taxon>NPAAA clade</taxon>
        <taxon>Hologalegina</taxon>
        <taxon>IRL clade</taxon>
        <taxon>Trifolieae</taxon>
        <taxon>Medicago</taxon>
    </lineage>
</organism>
<dbReference type="InterPro" id="IPR020846">
    <property type="entry name" value="MFS_dom"/>
</dbReference>
<feature type="transmembrane region" description="Helical" evidence="9">
    <location>
        <begin position="386"/>
        <end position="409"/>
    </location>
</feature>
<evidence type="ECO:0000256" key="9">
    <source>
        <dbReference type="SAM" id="Phobius"/>
    </source>
</evidence>
<dbReference type="PROSITE" id="PS50045">
    <property type="entry name" value="SIGMA54_INTERACT_4"/>
    <property type="match status" value="1"/>
</dbReference>
<reference evidence="13" key="3">
    <citation type="submission" date="2015-06" db="UniProtKB">
        <authorList>
            <consortium name="EnsemblPlants"/>
        </authorList>
    </citation>
    <scope>IDENTIFICATION</scope>
    <source>
        <strain evidence="13">cv. Jemalong A17</strain>
    </source>
</reference>
<dbReference type="Pfam" id="PF25601">
    <property type="entry name" value="AAA_lid_14"/>
    <property type="match status" value="1"/>
</dbReference>
<dbReference type="InterPro" id="IPR011701">
    <property type="entry name" value="MFS"/>
</dbReference>
<dbReference type="HOGENOM" id="CLU_000960_28_0_1"/>
<comment type="subcellular location">
    <subcellularLocation>
        <location evidence="1">Cell membrane</location>
        <topology evidence="1">Multi-pass membrane protein</topology>
    </subcellularLocation>
</comment>
<protein>
    <submittedName>
        <fullName evidence="12">Multidrug efflux transporter, putative</fullName>
    </submittedName>
</protein>
<dbReference type="GO" id="GO:0005524">
    <property type="term" value="F:ATP binding"/>
    <property type="evidence" value="ECO:0007669"/>
    <property type="project" value="InterPro"/>
</dbReference>
<feature type="transmembrane region" description="Helical" evidence="9">
    <location>
        <begin position="521"/>
        <end position="539"/>
    </location>
</feature>
<evidence type="ECO:0000256" key="8">
    <source>
        <dbReference type="ARBA" id="ARBA00023136"/>
    </source>
</evidence>
<keyword evidence="5" id="KW-0547">Nucleotide-binding</keyword>
<keyword evidence="8 9" id="KW-0472">Membrane</keyword>
<dbReference type="Pfam" id="PF07690">
    <property type="entry name" value="MFS_1"/>
    <property type="match status" value="2"/>
</dbReference>
<feature type="domain" description="Sigma-54 factor interaction" evidence="10">
    <location>
        <begin position="29"/>
        <end position="59"/>
    </location>
</feature>
<dbReference type="InterPro" id="IPR002078">
    <property type="entry name" value="Sigma_54_int"/>
</dbReference>
<evidence type="ECO:0000256" key="3">
    <source>
        <dbReference type="ARBA" id="ARBA00022475"/>
    </source>
</evidence>
<dbReference type="EnsemblPlants" id="KEH15665">
    <property type="protein sequence ID" value="KEH15665"/>
    <property type="gene ID" value="MTR_0681s0010"/>
</dbReference>
<reference evidence="12 14" key="1">
    <citation type="journal article" date="2011" name="Nature">
        <title>The Medicago genome provides insight into the evolution of rhizobial symbioses.</title>
        <authorList>
            <person name="Young N.D."/>
            <person name="Debelle F."/>
            <person name="Oldroyd G.E."/>
            <person name="Geurts R."/>
            <person name="Cannon S.B."/>
            <person name="Udvardi M.K."/>
            <person name="Benedito V.A."/>
            <person name="Mayer K.F."/>
            <person name="Gouzy J."/>
            <person name="Schoof H."/>
            <person name="Van de Peer Y."/>
            <person name="Proost S."/>
            <person name="Cook D.R."/>
            <person name="Meyers B.C."/>
            <person name="Spannagl M."/>
            <person name="Cheung F."/>
            <person name="De Mita S."/>
            <person name="Krishnakumar V."/>
            <person name="Gundlach H."/>
            <person name="Zhou S."/>
            <person name="Mudge J."/>
            <person name="Bharti A.K."/>
            <person name="Murray J.D."/>
            <person name="Naoumkina M.A."/>
            <person name="Rosen B."/>
            <person name="Silverstein K.A."/>
            <person name="Tang H."/>
            <person name="Rombauts S."/>
            <person name="Zhao P.X."/>
            <person name="Zhou P."/>
            <person name="Barbe V."/>
            <person name="Bardou P."/>
            <person name="Bechner M."/>
            <person name="Bellec A."/>
            <person name="Berger A."/>
            <person name="Berges H."/>
            <person name="Bidwell S."/>
            <person name="Bisseling T."/>
            <person name="Choisne N."/>
            <person name="Couloux A."/>
            <person name="Denny R."/>
            <person name="Deshpande S."/>
            <person name="Dai X."/>
            <person name="Doyle J.J."/>
            <person name="Dudez A.M."/>
            <person name="Farmer A.D."/>
            <person name="Fouteau S."/>
            <person name="Franken C."/>
            <person name="Gibelin C."/>
            <person name="Gish J."/>
            <person name="Goldstein S."/>
            <person name="Gonzalez A.J."/>
            <person name="Green P.J."/>
            <person name="Hallab A."/>
            <person name="Hartog M."/>
            <person name="Hua A."/>
            <person name="Humphray S.J."/>
            <person name="Jeong D.H."/>
            <person name="Jing Y."/>
            <person name="Jocker A."/>
            <person name="Kenton S.M."/>
            <person name="Kim D.J."/>
            <person name="Klee K."/>
            <person name="Lai H."/>
            <person name="Lang C."/>
            <person name="Lin S."/>
            <person name="Macmil S.L."/>
            <person name="Magdelenat G."/>
            <person name="Matthews L."/>
            <person name="McCorrison J."/>
            <person name="Monaghan E.L."/>
            <person name="Mun J.H."/>
            <person name="Najar F.Z."/>
            <person name="Nicholson C."/>
            <person name="Noirot C."/>
            <person name="O'Bleness M."/>
            <person name="Paule C.R."/>
            <person name="Poulain J."/>
            <person name="Prion F."/>
            <person name="Qin B."/>
            <person name="Qu C."/>
            <person name="Retzel E.F."/>
            <person name="Riddle C."/>
            <person name="Sallet E."/>
            <person name="Samain S."/>
            <person name="Samson N."/>
            <person name="Sanders I."/>
            <person name="Saurat O."/>
            <person name="Scarpelli C."/>
            <person name="Schiex T."/>
            <person name="Segurens B."/>
            <person name="Severin A.J."/>
            <person name="Sherrier D.J."/>
            <person name="Shi R."/>
            <person name="Sims S."/>
            <person name="Singer S.R."/>
            <person name="Sinharoy S."/>
            <person name="Sterck L."/>
            <person name="Viollet A."/>
            <person name="Wang B.B."/>
            <person name="Wang K."/>
            <person name="Wang M."/>
            <person name="Wang X."/>
            <person name="Warfsmann J."/>
            <person name="Weissenbach J."/>
            <person name="White D.D."/>
            <person name="White J.D."/>
            <person name="Wiley G.B."/>
            <person name="Wincker P."/>
            <person name="Xing Y."/>
            <person name="Yang L."/>
            <person name="Yao Z."/>
            <person name="Ying F."/>
            <person name="Zhai J."/>
            <person name="Zhou L."/>
            <person name="Zuber A."/>
            <person name="Denarie J."/>
            <person name="Dixon R.A."/>
            <person name="May G.D."/>
            <person name="Schwartz D.C."/>
            <person name="Rogers J."/>
            <person name="Quetier F."/>
            <person name="Town C.D."/>
            <person name="Roe B.A."/>
        </authorList>
    </citation>
    <scope>NUCLEOTIDE SEQUENCE [LARGE SCALE GENOMIC DNA]</scope>
    <source>
        <strain evidence="12">A17</strain>
        <strain evidence="13 14">cv. Jemalong A17</strain>
    </source>
</reference>
<gene>
    <name evidence="12" type="ORF">MTR_0681s0010</name>
</gene>
<reference evidence="12 14" key="2">
    <citation type="journal article" date="2014" name="BMC Genomics">
        <title>An improved genome release (version Mt4.0) for the model legume Medicago truncatula.</title>
        <authorList>
            <person name="Tang H."/>
            <person name="Krishnakumar V."/>
            <person name="Bidwell S."/>
            <person name="Rosen B."/>
            <person name="Chan A."/>
            <person name="Zhou S."/>
            <person name="Gentzbittel L."/>
            <person name="Childs K.L."/>
            <person name="Yandell M."/>
            <person name="Gundlach H."/>
            <person name="Mayer K.F."/>
            <person name="Schwartz D.C."/>
            <person name="Town C.D."/>
        </authorList>
    </citation>
    <scope>GENOME REANNOTATION</scope>
    <source>
        <strain evidence="12">A17</strain>
        <strain evidence="13 14">cv. Jemalong A17</strain>
    </source>
</reference>
<name>A0A072TQ10_MEDTR</name>
<feature type="transmembrane region" description="Helical" evidence="9">
    <location>
        <begin position="256"/>
        <end position="279"/>
    </location>
</feature>
<dbReference type="GO" id="GO:0006355">
    <property type="term" value="P:regulation of DNA-templated transcription"/>
    <property type="evidence" value="ECO:0007669"/>
    <property type="project" value="InterPro"/>
</dbReference>
<evidence type="ECO:0000256" key="5">
    <source>
        <dbReference type="ARBA" id="ARBA00022741"/>
    </source>
</evidence>
<dbReference type="PANTHER" id="PTHR42718">
    <property type="entry name" value="MAJOR FACILITATOR SUPERFAMILY MULTIDRUG TRANSPORTER MFSC"/>
    <property type="match status" value="1"/>
</dbReference>
<evidence type="ECO:0000259" key="11">
    <source>
        <dbReference type="PROSITE" id="PS50850"/>
    </source>
</evidence>
<dbReference type="SUPFAM" id="SSF103473">
    <property type="entry name" value="MFS general substrate transporter"/>
    <property type="match status" value="1"/>
</dbReference>
<dbReference type="PRINTS" id="PR01036">
    <property type="entry name" value="TCRTETB"/>
</dbReference>
<evidence type="ECO:0000256" key="2">
    <source>
        <dbReference type="ARBA" id="ARBA00022448"/>
    </source>
</evidence>